<accession>A0A1G4IC79</accession>
<dbReference type="EMBL" id="CZPT02001254">
    <property type="protein sequence ID" value="SCU69588.1"/>
    <property type="molecule type" value="Genomic_DNA"/>
</dbReference>
<reference evidence="3" key="1">
    <citation type="submission" date="2016-09" db="EMBL/GenBank/DDBJ databases">
        <authorList>
            <person name="Hebert L."/>
            <person name="Moumen B."/>
        </authorList>
    </citation>
    <scope>NUCLEOTIDE SEQUENCE [LARGE SCALE GENOMIC DNA]</scope>
    <source>
        <strain evidence="3">OVI</strain>
    </source>
</reference>
<feature type="region of interest" description="Disordered" evidence="1">
    <location>
        <begin position="197"/>
        <end position="261"/>
    </location>
</feature>
<evidence type="ECO:0000313" key="4">
    <source>
        <dbReference type="Proteomes" id="UP000195570"/>
    </source>
</evidence>
<dbReference type="InterPro" id="IPR036915">
    <property type="entry name" value="Cyclin-like_sf"/>
</dbReference>
<proteinExistence type="predicted"/>
<dbReference type="InterPro" id="IPR006671">
    <property type="entry name" value="Cyclin_N"/>
</dbReference>
<gene>
    <name evidence="3" type="ORF">TEOVI_000115400</name>
</gene>
<dbReference type="Pfam" id="PF00134">
    <property type="entry name" value="Cyclin_N"/>
    <property type="match status" value="1"/>
</dbReference>
<dbReference type="AlphaFoldDB" id="A0A1G4IC79"/>
<evidence type="ECO:0000259" key="2">
    <source>
        <dbReference type="Pfam" id="PF00134"/>
    </source>
</evidence>
<dbReference type="Gene3D" id="1.10.472.10">
    <property type="entry name" value="Cyclin-like"/>
    <property type="match status" value="1"/>
</dbReference>
<feature type="domain" description="Cyclin N-terminal" evidence="2">
    <location>
        <begin position="311"/>
        <end position="419"/>
    </location>
</feature>
<feature type="compositionally biased region" description="Polar residues" evidence="1">
    <location>
        <begin position="197"/>
        <end position="211"/>
    </location>
</feature>
<comment type="caution">
    <text evidence="3">The sequence shown here is derived from an EMBL/GenBank/DDBJ whole genome shotgun (WGS) entry which is preliminary data.</text>
</comment>
<keyword evidence="4" id="KW-1185">Reference proteome</keyword>
<dbReference type="RefSeq" id="XP_067080537.1">
    <property type="nucleotide sequence ID" value="XM_067224436.1"/>
</dbReference>
<name>A0A1G4IC79_TRYEQ</name>
<dbReference type="SUPFAM" id="SSF47954">
    <property type="entry name" value="Cyclin-like"/>
    <property type="match status" value="1"/>
</dbReference>
<organism evidence="3 4">
    <name type="scientific">Trypanosoma equiperdum</name>
    <dbReference type="NCBI Taxonomy" id="5694"/>
    <lineage>
        <taxon>Eukaryota</taxon>
        <taxon>Discoba</taxon>
        <taxon>Euglenozoa</taxon>
        <taxon>Kinetoplastea</taxon>
        <taxon>Metakinetoplastina</taxon>
        <taxon>Trypanosomatida</taxon>
        <taxon>Trypanosomatidae</taxon>
        <taxon>Trypanosoma</taxon>
    </lineage>
</organism>
<sequence length="614" mass="67415">MGFSDGAVVKLLHEIVGDQSVPQVEQFPSFGGLRKHDFPTPLVFVFCGESWPTSLQSCSLQEMGSCSFSMAPDDSLTSLQLEPLSIIDEEGSASGDCGSRGALMTRFQLVGTVFVIERYQLFSTKDSASKSFSEECNEVTRSTVIVRVTIDASRSLGDQKVVARPVVLSEDEGLHHAFFNTLKPVVRLNMSNCDEASDSSATFGSSPSDAESGQGLSGSQSSGDSNSDWTNGLSYGNCAAEPTPLHPNPVDSHPAPGTVHGDAVDKACEPSIFPSASLPTGFDLRRATIYSMLDQEAYQNIDVYRGWNNLTDEWSDVSRPAVVNLIDVIVTCLKCSRAAAHAAISYLDAYVAGVDNLPRGRTFFSGIVHACAVLGCKQVDHFFSPTKQFMEYLRSSCRITGKDFVRFELEVLVKLDFRLQQLTSLEIVETLLHLCGGAAIEEALEARCRRRELARWDKAAAWDAESTTKVDCEGTLRGLDQWLKLCDCARLLNDVVVRETRSTMLRPVVLGVAIVVVAARWVAYRLPQPLLELVPTRFASAAWADEGPVLDEMSFQLLVTFAERARLRDDDQAHCGIGEELITGLEFVEECLRFCDGGTLDEVLRQRYRHTLKS</sequence>
<feature type="compositionally biased region" description="Low complexity" evidence="1">
    <location>
        <begin position="212"/>
        <end position="228"/>
    </location>
</feature>
<evidence type="ECO:0000256" key="1">
    <source>
        <dbReference type="SAM" id="MobiDB-lite"/>
    </source>
</evidence>
<protein>
    <submittedName>
        <fullName evidence="3">Cyclin, N-terminal domain containing protein, putative</fullName>
    </submittedName>
</protein>
<evidence type="ECO:0000313" key="3">
    <source>
        <dbReference type="EMBL" id="SCU69588.1"/>
    </source>
</evidence>
<dbReference type="VEuPathDB" id="TriTrypDB:TEOVI_000115400"/>
<dbReference type="Proteomes" id="UP000195570">
    <property type="component" value="Unassembled WGS sequence"/>
</dbReference>
<dbReference type="GeneID" id="92375094"/>